<dbReference type="STRING" id="29422.Lbru_0982"/>
<dbReference type="RefSeq" id="WP_058441075.1">
    <property type="nucleotide sequence ID" value="NZ_CAAAHU010000009.1"/>
</dbReference>
<evidence type="ECO:0000313" key="2">
    <source>
        <dbReference type="EMBL" id="KTC85186.1"/>
    </source>
</evidence>
<proteinExistence type="predicted"/>
<gene>
    <name evidence="2" type="ORF">Lbru_0982</name>
</gene>
<dbReference type="Pfam" id="PF01522">
    <property type="entry name" value="Polysacc_deac_1"/>
    <property type="match status" value="1"/>
</dbReference>
<dbReference type="PANTHER" id="PTHR43123">
    <property type="entry name" value="POLYSACCHARIDE DEACETYLASE-RELATED"/>
    <property type="match status" value="1"/>
</dbReference>
<dbReference type="Gene3D" id="3.20.20.370">
    <property type="entry name" value="Glycoside hydrolase/deacetylase"/>
    <property type="match status" value="1"/>
</dbReference>
<dbReference type="InterPro" id="IPR002509">
    <property type="entry name" value="NODB_dom"/>
</dbReference>
<dbReference type="GO" id="GO:0005975">
    <property type="term" value="P:carbohydrate metabolic process"/>
    <property type="evidence" value="ECO:0007669"/>
    <property type="project" value="InterPro"/>
</dbReference>
<dbReference type="PANTHER" id="PTHR43123:SF1">
    <property type="entry name" value="POLYSACCHARIDE DEACETYLASE-RELATED"/>
    <property type="match status" value="1"/>
</dbReference>
<protein>
    <submittedName>
        <fullName evidence="2">Polysaccharide deacetylase</fullName>
    </submittedName>
</protein>
<dbReference type="InterPro" id="IPR011330">
    <property type="entry name" value="Glyco_hydro/deAcase_b/a-brl"/>
</dbReference>
<name>A0A0W0SP69_9GAMM</name>
<evidence type="ECO:0000313" key="3">
    <source>
        <dbReference type="Proteomes" id="UP000054742"/>
    </source>
</evidence>
<dbReference type="Proteomes" id="UP000054742">
    <property type="component" value="Unassembled WGS sequence"/>
</dbReference>
<dbReference type="AlphaFoldDB" id="A0A0W0SP69"/>
<dbReference type="PATRIC" id="fig|29422.6.peg.1034"/>
<reference evidence="2 3" key="1">
    <citation type="submission" date="2015-11" db="EMBL/GenBank/DDBJ databases">
        <title>Genomic analysis of 38 Legionella species identifies large and diverse effector repertoires.</title>
        <authorList>
            <person name="Burstein D."/>
            <person name="Amaro F."/>
            <person name="Zusman T."/>
            <person name="Lifshitz Z."/>
            <person name="Cohen O."/>
            <person name="Gilbert J.A."/>
            <person name="Pupko T."/>
            <person name="Shuman H.A."/>
            <person name="Segal G."/>
        </authorList>
    </citation>
    <scope>NUCLEOTIDE SEQUENCE [LARGE SCALE GENOMIC DNA]</scope>
    <source>
        <strain evidence="2 3">ATCC 43878</strain>
    </source>
</reference>
<dbReference type="GO" id="GO:0016810">
    <property type="term" value="F:hydrolase activity, acting on carbon-nitrogen (but not peptide) bonds"/>
    <property type="evidence" value="ECO:0007669"/>
    <property type="project" value="InterPro"/>
</dbReference>
<sequence>MTRQIVGYGQNAPLIFWPNHAKVAVNFVLNYEEGAELTPVNGDKFSETYGGEFPLASKPEGMRNLSMESLFEYGSRAGLWRLIRLFEAENIPLTFFITGLALTLNPELSQYLKTSDHEIAGHGWRWIDYAQMAKGDEKEHILRCRSTIKELTGKLVQGWYTGRRSENTRDLLIEVGGFLYDSDSYADELPYFEDSHLIIPYTLDCNDFRFSTSPGFANGDAFFTHLKNTIDYLYAEKRPAIMTIGLHARISGHPGRCMAIKQFIDYLKQFPALWITRRIDIAKFWLKLHKQSKGPQ</sequence>
<dbReference type="OrthoDB" id="9787041at2"/>
<comment type="caution">
    <text evidence="2">The sequence shown here is derived from an EMBL/GenBank/DDBJ whole genome shotgun (WGS) entry which is preliminary data.</text>
</comment>
<evidence type="ECO:0000259" key="1">
    <source>
        <dbReference type="PROSITE" id="PS51677"/>
    </source>
</evidence>
<dbReference type="SUPFAM" id="SSF88713">
    <property type="entry name" value="Glycoside hydrolase/deacetylase"/>
    <property type="match status" value="1"/>
</dbReference>
<dbReference type="PROSITE" id="PS51677">
    <property type="entry name" value="NODB"/>
    <property type="match status" value="1"/>
</dbReference>
<dbReference type="EMBL" id="LNXV01000007">
    <property type="protein sequence ID" value="KTC85186.1"/>
    <property type="molecule type" value="Genomic_DNA"/>
</dbReference>
<accession>A0A0W0SP69</accession>
<organism evidence="2 3">
    <name type="scientific">Legionella brunensis</name>
    <dbReference type="NCBI Taxonomy" id="29422"/>
    <lineage>
        <taxon>Bacteria</taxon>
        <taxon>Pseudomonadati</taxon>
        <taxon>Pseudomonadota</taxon>
        <taxon>Gammaproteobacteria</taxon>
        <taxon>Legionellales</taxon>
        <taxon>Legionellaceae</taxon>
        <taxon>Legionella</taxon>
    </lineage>
</organism>
<feature type="domain" description="NodB homology" evidence="1">
    <location>
        <begin position="65"/>
        <end position="276"/>
    </location>
</feature>
<keyword evidence="3" id="KW-1185">Reference proteome</keyword>